<dbReference type="InterPro" id="IPR023214">
    <property type="entry name" value="HAD_sf"/>
</dbReference>
<feature type="binding site" evidence="6">
    <location>
        <position position="374"/>
    </location>
    <ligand>
        <name>substrate</name>
    </ligand>
</feature>
<reference evidence="8" key="1">
    <citation type="journal article" date="2020" name="Fungal Divers.">
        <title>Resolving the Mortierellaceae phylogeny through synthesis of multi-gene phylogenetics and phylogenomics.</title>
        <authorList>
            <person name="Vandepol N."/>
            <person name="Liber J."/>
            <person name="Desiro A."/>
            <person name="Na H."/>
            <person name="Kennedy M."/>
            <person name="Barry K."/>
            <person name="Grigoriev I.V."/>
            <person name="Miller A.N."/>
            <person name="O'Donnell K."/>
            <person name="Stajich J.E."/>
            <person name="Bonito G."/>
        </authorList>
    </citation>
    <scope>NUCLEOTIDE SEQUENCE</scope>
    <source>
        <strain evidence="8">MES-2147</strain>
    </source>
</reference>
<comment type="pathway">
    <text evidence="6">Amino-acid biosynthesis; L-methionine biosynthesis via salvage pathway; L-methionine from S-methyl-5-thio-alpha-D-ribose 1-phosphate: step 4/6.</text>
</comment>
<comment type="caution">
    <text evidence="8">The sequence shown here is derived from an EMBL/GenBank/DDBJ whole genome shotgun (WGS) entry which is preliminary data.</text>
</comment>
<dbReference type="GO" id="GO:0005737">
    <property type="term" value="C:cytoplasm"/>
    <property type="evidence" value="ECO:0007669"/>
    <property type="project" value="UniProtKB-SubCell"/>
</dbReference>
<evidence type="ECO:0000313" key="8">
    <source>
        <dbReference type="EMBL" id="KAF9934541.1"/>
    </source>
</evidence>
<dbReference type="Gene3D" id="1.10.720.60">
    <property type="match status" value="1"/>
</dbReference>
<dbReference type="SFLD" id="SFLDG01133">
    <property type="entry name" value="C1.5.4:_Enolase-phosphatase_Li"/>
    <property type="match status" value="1"/>
</dbReference>
<proteinExistence type="inferred from homology"/>
<comment type="catalytic activity">
    <reaction evidence="6">
        <text>5-methylsulfanyl-2,3-dioxopentyl phosphate + H2O = 1,2-dihydroxy-5-(methylsulfanyl)pent-1-en-3-one + phosphate</text>
        <dbReference type="Rhea" id="RHEA:21700"/>
        <dbReference type="ChEBI" id="CHEBI:15377"/>
        <dbReference type="ChEBI" id="CHEBI:43474"/>
        <dbReference type="ChEBI" id="CHEBI:49252"/>
        <dbReference type="ChEBI" id="CHEBI:58828"/>
        <dbReference type="EC" id="3.1.3.77"/>
    </reaction>
</comment>
<sequence>MVLTRSKSNPNAAPAPKPVPPTKRKSNASANKAAKAAKTDSTPNITSAKDAVTMQAVVNEPVSDLVAIAPVDANDASVDATVTTTAMDGVTSTSTADAVAAAVAAAAATATVAAAVAAAANPTEANQTTTESGPPAPTAPEAATIPAPVDVLMVPTTEPVVASTEEPTIHTNTDANANANANANVDATTPATVLQPYEAIVSDIEGTTTSIVFVKDTLFPYVTSKLQDFLKRNWDSEEMKNAVEALRVQAAKDVADGIQDATLIATESIDASTEKVQEDVMASIAWQMKVDRKVGALKTFQGYMWKEGYANGDLKGDIYDDVAPALEQWKAEGKKIYIYSSGSIEAQKLIFGYTPEGDLLHYFSGHFDTTVGLKVEADSYTKIAEDIGLTPAKILFLSDNIKEIDAAKKAGFQAVVTDRPGNEPLTAEDRASNTVVKSFLEIPKPQ</sequence>
<dbReference type="NCBIfam" id="TIGR01549">
    <property type="entry name" value="HAD-SF-IA-v1"/>
    <property type="match status" value="1"/>
</dbReference>
<dbReference type="GO" id="GO:0000287">
    <property type="term" value="F:magnesium ion binding"/>
    <property type="evidence" value="ECO:0007669"/>
    <property type="project" value="UniProtKB-UniRule"/>
</dbReference>
<dbReference type="EC" id="3.1.3.77" evidence="6"/>
<keyword evidence="6" id="KW-0963">Cytoplasm</keyword>
<evidence type="ECO:0000256" key="5">
    <source>
        <dbReference type="ARBA" id="ARBA00023167"/>
    </source>
</evidence>
<keyword evidence="2 6" id="KW-0479">Metal-binding</keyword>
<dbReference type="SFLD" id="SFLDG01129">
    <property type="entry name" value="C1.5:_HAD__Beta-PGM__Phosphata"/>
    <property type="match status" value="1"/>
</dbReference>
<dbReference type="InterPro" id="IPR023943">
    <property type="entry name" value="Enolase-ppase_E1"/>
</dbReference>
<feature type="compositionally biased region" description="Low complexity" evidence="7">
    <location>
        <begin position="27"/>
        <end position="36"/>
    </location>
</feature>
<gene>
    <name evidence="8" type="primary">ENOPH1</name>
    <name evidence="6" type="synonym">UTR4</name>
    <name evidence="8" type="ORF">BGZ65_003718</name>
</gene>
<comment type="subcellular location">
    <subcellularLocation>
        <location evidence="6">Cytoplasm</location>
    </subcellularLocation>
    <subcellularLocation>
        <location evidence="6">Nucleus</location>
    </subcellularLocation>
</comment>
<comment type="subunit">
    <text evidence="6">Monomer.</text>
</comment>
<dbReference type="AlphaFoldDB" id="A0A9P6IKY1"/>
<evidence type="ECO:0000313" key="9">
    <source>
        <dbReference type="Proteomes" id="UP000749646"/>
    </source>
</evidence>
<feature type="binding site" evidence="6">
    <location>
        <position position="203"/>
    </location>
    <ligand>
        <name>Mg(2+)</name>
        <dbReference type="ChEBI" id="CHEBI:18420"/>
    </ligand>
</feature>
<dbReference type="Proteomes" id="UP000749646">
    <property type="component" value="Unassembled WGS sequence"/>
</dbReference>
<keyword evidence="4 6" id="KW-0460">Magnesium</keyword>
<dbReference type="PANTHER" id="PTHR20371:SF1">
    <property type="entry name" value="ENOLASE-PHOSPHATASE E1"/>
    <property type="match status" value="1"/>
</dbReference>
<keyword evidence="5 6" id="KW-0486">Methionine biosynthesis</keyword>
<name>A0A9P6IKY1_9FUNG</name>
<keyword evidence="1 6" id="KW-0028">Amino-acid biosynthesis</keyword>
<dbReference type="InterPro" id="IPR036412">
    <property type="entry name" value="HAD-like_sf"/>
</dbReference>
<dbReference type="HAMAP" id="MF_03117">
    <property type="entry name" value="Salvage_MtnC_euk"/>
    <property type="match status" value="1"/>
</dbReference>
<dbReference type="SUPFAM" id="SSF56784">
    <property type="entry name" value="HAD-like"/>
    <property type="match status" value="1"/>
</dbReference>
<dbReference type="Gene3D" id="3.40.50.1000">
    <property type="entry name" value="HAD superfamily/HAD-like"/>
    <property type="match status" value="1"/>
</dbReference>
<comment type="pathway">
    <text evidence="6">Amino-acid biosynthesis; L-methionine biosynthesis via salvage pathway; L-methionine from S-methyl-5-thio-alpha-D-ribose 1-phosphate: step 3/6.</text>
</comment>
<comment type="function">
    <text evidence="6">Bifunctional enzyme that catalyzes the enolization of 2,3-diketo-5-methylthiopentyl-1-phosphate (DK-MTP-1-P) into the intermediate 2-hydroxy-3-keto-5-methylthiopentenyl-1-phosphate (HK-MTPenyl-1-P), which is then dephosphorylated to form the acireductone 1,2-dihydroxy-3-keto-5-methylthiopentene (DHK-MTPene).</text>
</comment>
<dbReference type="SFLD" id="SFLDF00044">
    <property type="entry name" value="enolase-phosphatase"/>
    <property type="match status" value="1"/>
</dbReference>
<feature type="binding site" evidence="6">
    <location>
        <begin position="340"/>
        <end position="341"/>
    </location>
    <ligand>
        <name>substrate</name>
    </ligand>
</feature>
<comment type="similarity">
    <text evidence="6">Belongs to the HAD-like hydrolase superfamily. MasA/MtnC family.</text>
</comment>
<evidence type="ECO:0000256" key="3">
    <source>
        <dbReference type="ARBA" id="ARBA00022801"/>
    </source>
</evidence>
<dbReference type="CDD" id="cd01629">
    <property type="entry name" value="HAD_EP"/>
    <property type="match status" value="1"/>
</dbReference>
<evidence type="ECO:0000256" key="2">
    <source>
        <dbReference type="ARBA" id="ARBA00022723"/>
    </source>
</evidence>
<evidence type="ECO:0000256" key="4">
    <source>
        <dbReference type="ARBA" id="ARBA00022842"/>
    </source>
</evidence>
<comment type="cofactor">
    <cofactor evidence="6">
        <name>Mg(2+)</name>
        <dbReference type="ChEBI" id="CHEBI:18420"/>
    </cofactor>
    <text evidence="6">Binds 1 Mg(2+) ion per subunit.</text>
</comment>
<dbReference type="InterPro" id="IPR027511">
    <property type="entry name" value="ENOPH1_eukaryotes"/>
</dbReference>
<dbReference type="GO" id="GO:0019509">
    <property type="term" value="P:L-methionine salvage from methylthioadenosine"/>
    <property type="evidence" value="ECO:0007669"/>
    <property type="project" value="UniProtKB-UniRule"/>
</dbReference>
<evidence type="ECO:0000256" key="7">
    <source>
        <dbReference type="SAM" id="MobiDB-lite"/>
    </source>
</evidence>
<evidence type="ECO:0000256" key="6">
    <source>
        <dbReference type="HAMAP-Rule" id="MF_03117"/>
    </source>
</evidence>
<dbReference type="GO" id="GO:0005634">
    <property type="term" value="C:nucleus"/>
    <property type="evidence" value="ECO:0007669"/>
    <property type="project" value="UniProtKB-SubCell"/>
</dbReference>
<keyword evidence="3 6" id="KW-0378">Hydrolase</keyword>
<dbReference type="GO" id="GO:0043874">
    <property type="term" value="F:acireductone synthase activity"/>
    <property type="evidence" value="ECO:0007669"/>
    <property type="project" value="UniProtKB-EC"/>
</dbReference>
<dbReference type="EMBL" id="JAAAHW010009913">
    <property type="protein sequence ID" value="KAF9934541.1"/>
    <property type="molecule type" value="Genomic_DNA"/>
</dbReference>
<protein>
    <recommendedName>
        <fullName evidence="6">Enolase-phosphatase E1</fullName>
        <ecNumber evidence="6">3.1.3.77</ecNumber>
    </recommendedName>
    <alternativeName>
        <fullName evidence="6">2,3-diketo-5-methylthio-1-phosphopentane phosphatase</fullName>
    </alternativeName>
</protein>
<dbReference type="NCBIfam" id="TIGR01691">
    <property type="entry name" value="enolase-ppase"/>
    <property type="match status" value="1"/>
</dbReference>
<dbReference type="SFLD" id="SFLDS00003">
    <property type="entry name" value="Haloacid_Dehalogenase"/>
    <property type="match status" value="1"/>
</dbReference>
<evidence type="ECO:0000256" key="1">
    <source>
        <dbReference type="ARBA" id="ARBA00022605"/>
    </source>
</evidence>
<organism evidence="8 9">
    <name type="scientific">Modicella reniformis</name>
    <dbReference type="NCBI Taxonomy" id="1440133"/>
    <lineage>
        <taxon>Eukaryota</taxon>
        <taxon>Fungi</taxon>
        <taxon>Fungi incertae sedis</taxon>
        <taxon>Mucoromycota</taxon>
        <taxon>Mortierellomycotina</taxon>
        <taxon>Mortierellomycetes</taxon>
        <taxon>Mortierellales</taxon>
        <taxon>Mortierellaceae</taxon>
        <taxon>Modicella</taxon>
    </lineage>
</organism>
<feature type="binding site" evidence="6">
    <location>
        <position position="205"/>
    </location>
    <ligand>
        <name>Mg(2+)</name>
        <dbReference type="ChEBI" id="CHEBI:18420"/>
    </ligand>
</feature>
<keyword evidence="6" id="KW-0539">Nucleus</keyword>
<feature type="region of interest" description="Disordered" evidence="7">
    <location>
        <begin position="1"/>
        <end position="46"/>
    </location>
</feature>
<feature type="region of interest" description="Disordered" evidence="7">
    <location>
        <begin position="123"/>
        <end position="142"/>
    </location>
</feature>
<feature type="compositionally biased region" description="Low complexity" evidence="7">
    <location>
        <begin position="1"/>
        <end position="12"/>
    </location>
</feature>
<dbReference type="InterPro" id="IPR006439">
    <property type="entry name" value="HAD-SF_hydro_IA"/>
</dbReference>
<dbReference type="Pfam" id="PF00702">
    <property type="entry name" value="Hydrolase"/>
    <property type="match status" value="1"/>
</dbReference>
<feature type="binding site" evidence="6">
    <location>
        <position position="399"/>
    </location>
    <ligand>
        <name>Mg(2+)</name>
        <dbReference type="ChEBI" id="CHEBI:18420"/>
    </ligand>
</feature>
<dbReference type="OrthoDB" id="272500at2759"/>
<feature type="compositionally biased region" description="Low complexity" evidence="7">
    <location>
        <begin position="128"/>
        <end position="142"/>
    </location>
</feature>
<dbReference type="HAMAP" id="MF_01681">
    <property type="entry name" value="Salvage_MtnC"/>
    <property type="match status" value="1"/>
</dbReference>
<dbReference type="PANTHER" id="PTHR20371">
    <property type="entry name" value="ENOLASE-PHOSPHATASE E1"/>
    <property type="match status" value="1"/>
</dbReference>
<dbReference type="FunFam" id="3.40.50.1000:FF:000079">
    <property type="entry name" value="Enolase-phosphatase E1"/>
    <property type="match status" value="1"/>
</dbReference>
<accession>A0A9P6IKY1</accession>
<keyword evidence="9" id="KW-1185">Reference proteome</keyword>